<evidence type="ECO:0000256" key="9">
    <source>
        <dbReference type="ARBA" id="ARBA00023172"/>
    </source>
</evidence>
<evidence type="ECO:0000313" key="18">
    <source>
        <dbReference type="EMBL" id="MCX5568434.1"/>
    </source>
</evidence>
<dbReference type="EC" id="5.6.2.4" evidence="13 15"/>
<evidence type="ECO:0000256" key="2">
    <source>
        <dbReference type="ARBA" id="ARBA00017846"/>
    </source>
</evidence>
<evidence type="ECO:0000256" key="3">
    <source>
        <dbReference type="ARBA" id="ARBA00022741"/>
    </source>
</evidence>
<dbReference type="PANTHER" id="PTHR47964">
    <property type="entry name" value="ATP-DEPENDENT DNA HELICASE HOMOLOG RECG, CHLOROPLASTIC"/>
    <property type="match status" value="1"/>
</dbReference>
<dbReference type="Gene3D" id="3.40.50.300">
    <property type="entry name" value="P-loop containing nucleotide triphosphate hydrolases"/>
    <property type="match status" value="2"/>
</dbReference>
<feature type="domain" description="Helicase C-terminal" evidence="17">
    <location>
        <begin position="497"/>
        <end position="656"/>
    </location>
</feature>
<dbReference type="InterPro" id="IPR047112">
    <property type="entry name" value="RecG/Mfd"/>
</dbReference>
<gene>
    <name evidence="18" type="primary">recG</name>
    <name evidence="18" type="ORF">OSH07_04440</name>
</gene>
<evidence type="ECO:0000256" key="7">
    <source>
        <dbReference type="ARBA" id="ARBA00022840"/>
    </source>
</evidence>
<keyword evidence="5 15" id="KW-0378">Hydrolase</keyword>
<dbReference type="InterPro" id="IPR004609">
    <property type="entry name" value="ATP-dep_DNA_helicase_RecG"/>
</dbReference>
<dbReference type="FunFam" id="3.40.50.300:FF:000391">
    <property type="entry name" value="ATP-dependent DNA helicase RecG"/>
    <property type="match status" value="1"/>
</dbReference>
<dbReference type="RefSeq" id="WP_266337416.1">
    <property type="nucleotide sequence ID" value="NZ_JAPKNK010000002.1"/>
</dbReference>
<dbReference type="SUPFAM" id="SSF52540">
    <property type="entry name" value="P-loop containing nucleoside triphosphate hydrolases"/>
    <property type="match status" value="1"/>
</dbReference>
<dbReference type="AlphaFoldDB" id="A0A9X3DYS0"/>
<dbReference type="Pfam" id="PF00271">
    <property type="entry name" value="Helicase_C"/>
    <property type="match status" value="1"/>
</dbReference>
<dbReference type="EMBL" id="JAPKNK010000002">
    <property type="protein sequence ID" value="MCX5568434.1"/>
    <property type="molecule type" value="Genomic_DNA"/>
</dbReference>
<dbReference type="Gene3D" id="2.40.50.140">
    <property type="entry name" value="Nucleic acid-binding proteins"/>
    <property type="match status" value="1"/>
</dbReference>
<evidence type="ECO:0000256" key="14">
    <source>
        <dbReference type="ARBA" id="ARBA00048988"/>
    </source>
</evidence>
<keyword evidence="8" id="KW-0238">DNA-binding</keyword>
<keyword evidence="7 15" id="KW-0067">ATP-binding</keyword>
<dbReference type="GO" id="GO:0006310">
    <property type="term" value="P:DNA recombination"/>
    <property type="evidence" value="ECO:0007669"/>
    <property type="project" value="UniProtKB-UniRule"/>
</dbReference>
<dbReference type="Proteomes" id="UP001144805">
    <property type="component" value="Unassembled WGS sequence"/>
</dbReference>
<evidence type="ECO:0000256" key="13">
    <source>
        <dbReference type="ARBA" id="ARBA00034808"/>
    </source>
</evidence>
<evidence type="ECO:0000259" key="17">
    <source>
        <dbReference type="PROSITE" id="PS51194"/>
    </source>
</evidence>
<keyword evidence="9 15" id="KW-0233">DNA recombination</keyword>
<dbReference type="CDD" id="cd17992">
    <property type="entry name" value="DEXHc_RecG"/>
    <property type="match status" value="1"/>
</dbReference>
<keyword evidence="4 15" id="KW-0227">DNA damage</keyword>
<comment type="similarity">
    <text evidence="1 15">Belongs to the helicase family. RecG subfamily.</text>
</comment>
<dbReference type="InterPro" id="IPR027417">
    <property type="entry name" value="P-loop_NTPase"/>
</dbReference>
<reference evidence="18" key="1">
    <citation type="submission" date="2022-11" db="EMBL/GenBank/DDBJ databases">
        <title>Biodiversity and phylogenetic relationships of bacteria.</title>
        <authorList>
            <person name="Machado R.A.R."/>
            <person name="Bhat A."/>
            <person name="Loulou A."/>
            <person name="Kallel S."/>
        </authorList>
    </citation>
    <scope>NUCLEOTIDE SEQUENCE</scope>
    <source>
        <strain evidence="18">K-TC2</strain>
    </source>
</reference>
<dbReference type="InterPro" id="IPR012340">
    <property type="entry name" value="NA-bd_OB-fold"/>
</dbReference>
<comment type="caution">
    <text evidence="18">The sequence shown here is derived from an EMBL/GenBank/DDBJ whole genome shotgun (WGS) entry which is preliminary data.</text>
</comment>
<dbReference type="GO" id="GO:0006281">
    <property type="term" value="P:DNA repair"/>
    <property type="evidence" value="ECO:0007669"/>
    <property type="project" value="UniProtKB-UniRule"/>
</dbReference>
<evidence type="ECO:0000256" key="6">
    <source>
        <dbReference type="ARBA" id="ARBA00022806"/>
    </source>
</evidence>
<dbReference type="SUPFAM" id="SSF50249">
    <property type="entry name" value="Nucleic acid-binding proteins"/>
    <property type="match status" value="1"/>
</dbReference>
<dbReference type="SMART" id="SM00490">
    <property type="entry name" value="HELICc"/>
    <property type="match status" value="1"/>
</dbReference>
<keyword evidence="11" id="KW-0413">Isomerase</keyword>
<comment type="catalytic activity">
    <reaction evidence="12 15">
        <text>Couples ATP hydrolysis with the unwinding of duplex DNA by translocating in the 3'-5' direction.</text>
        <dbReference type="EC" id="5.6.2.4"/>
    </reaction>
</comment>
<dbReference type="Pfam" id="PF19833">
    <property type="entry name" value="RecG_dom3_C"/>
    <property type="match status" value="1"/>
</dbReference>
<dbReference type="NCBIfam" id="NF008165">
    <property type="entry name" value="PRK10917.1-3"/>
    <property type="match status" value="1"/>
</dbReference>
<dbReference type="InterPro" id="IPR001650">
    <property type="entry name" value="Helicase_C-like"/>
</dbReference>
<name>A0A9X3DYS0_9HYPH</name>
<dbReference type="PROSITE" id="PS51194">
    <property type="entry name" value="HELICASE_CTER"/>
    <property type="match status" value="1"/>
</dbReference>
<dbReference type="InterPro" id="IPR011545">
    <property type="entry name" value="DEAD/DEAH_box_helicase_dom"/>
</dbReference>
<dbReference type="PANTHER" id="PTHR47964:SF1">
    <property type="entry name" value="ATP-DEPENDENT DNA HELICASE HOMOLOG RECG, CHLOROPLASTIC"/>
    <property type="match status" value="1"/>
</dbReference>
<dbReference type="NCBIfam" id="NF008168">
    <property type="entry name" value="PRK10917.2-2"/>
    <property type="match status" value="1"/>
</dbReference>
<evidence type="ECO:0000256" key="11">
    <source>
        <dbReference type="ARBA" id="ARBA00023235"/>
    </source>
</evidence>
<accession>A0A9X3DYS0</accession>
<keyword evidence="3 15" id="KW-0547">Nucleotide-binding</keyword>
<dbReference type="NCBIfam" id="NF008164">
    <property type="entry name" value="PRK10917.1-2"/>
    <property type="match status" value="1"/>
</dbReference>
<dbReference type="NCBIfam" id="TIGR00643">
    <property type="entry name" value="recG"/>
    <property type="match status" value="1"/>
</dbReference>
<dbReference type="GO" id="GO:0003677">
    <property type="term" value="F:DNA binding"/>
    <property type="evidence" value="ECO:0007669"/>
    <property type="project" value="UniProtKB-KW"/>
</dbReference>
<dbReference type="GO" id="GO:0043138">
    <property type="term" value="F:3'-5' DNA helicase activity"/>
    <property type="evidence" value="ECO:0007669"/>
    <property type="project" value="UniProtKB-EC"/>
</dbReference>
<dbReference type="PROSITE" id="PS51192">
    <property type="entry name" value="HELICASE_ATP_BIND_1"/>
    <property type="match status" value="1"/>
</dbReference>
<dbReference type="GO" id="GO:0016787">
    <property type="term" value="F:hydrolase activity"/>
    <property type="evidence" value="ECO:0007669"/>
    <property type="project" value="UniProtKB-KW"/>
</dbReference>
<sequence length="730" mass="79613">MCCSYPALRHGERLPERSNLPAEENHAAMRPEILNPLFRPVTSLAGVGPKIGEAMGRLLVGGDAPEPPRVADLLLHIPVGLIDRRNQPGIALSPEGAIVTLEVRIDRHMPAPRGNRRVPYRVMAHDDTGEIALVFFRSDNSFLERTMPVGETRFVSGKVEWFNGRPQMVHPDHIVDREAFEQLPMVEPVYPMTAGLARKTLGRALRGALDSLPELPEWLDPTLMSRQRWAAFKPTLETVHTPATPAELAPEGPAISRLAYDEFLANQLALMLTRANLRRAAGRARVGDGRMRRAITAALPFSLTGSQQAAIADIEKDLASGERMLRLLQGDVGSGKTMVGLMAAAIVIEAGSQAALMAPTELLARQHAKTLQPLADSAGIRMAILTGREKGKERAEILAGLDDGSIDLVVGTHAVFQAGVEFHDLALAIVDEQHRFGVHQRLALSAKGAATDILVMTATPIPRTLVLTAFGDMDVSKLPDKPAGRQPIETRTVPLERLDQVVERIRAAIAEGAKAYWVCPLVEESEEVDAAAAQDRFVDLQAALGPVVGLVHGRMKAAEKDEAMKRFQRGETRILVATTVIEVGVDVPDATIMVIEHAERFGLAQLHQLRGRVGRGSKASTCLLLYKGPLGEVAHDRLAIMRDTEDGFRIAEEDLRLRGEGELLGTRQSGTPGFKIARFEHHANLLEIARDDARLIVEKDPALQSPRGKALQLLLYLFGRDEAIKLLRAG</sequence>
<feature type="domain" description="Helicase ATP-binding" evidence="16">
    <location>
        <begin position="317"/>
        <end position="478"/>
    </location>
</feature>
<proteinExistence type="inferred from homology"/>
<dbReference type="Pfam" id="PF00270">
    <property type="entry name" value="DEAD"/>
    <property type="match status" value="1"/>
</dbReference>
<protein>
    <recommendedName>
        <fullName evidence="2 15">ATP-dependent DNA helicase RecG</fullName>
        <ecNumber evidence="13 15">5.6.2.4</ecNumber>
    </recommendedName>
</protein>
<keyword evidence="19" id="KW-1185">Reference proteome</keyword>
<comment type="catalytic activity">
    <reaction evidence="14 15">
        <text>ATP + H2O = ADP + phosphate + H(+)</text>
        <dbReference type="Rhea" id="RHEA:13065"/>
        <dbReference type="ChEBI" id="CHEBI:15377"/>
        <dbReference type="ChEBI" id="CHEBI:15378"/>
        <dbReference type="ChEBI" id="CHEBI:30616"/>
        <dbReference type="ChEBI" id="CHEBI:43474"/>
        <dbReference type="ChEBI" id="CHEBI:456216"/>
        <dbReference type="EC" id="5.6.2.4"/>
    </reaction>
</comment>
<organism evidence="18 19">
    <name type="scientific">Kaistia nematophila</name>
    <dbReference type="NCBI Taxonomy" id="2994654"/>
    <lineage>
        <taxon>Bacteria</taxon>
        <taxon>Pseudomonadati</taxon>
        <taxon>Pseudomonadota</taxon>
        <taxon>Alphaproteobacteria</taxon>
        <taxon>Hyphomicrobiales</taxon>
        <taxon>Kaistiaceae</taxon>
        <taxon>Kaistia</taxon>
    </lineage>
</organism>
<evidence type="ECO:0000256" key="4">
    <source>
        <dbReference type="ARBA" id="ARBA00022763"/>
    </source>
</evidence>
<evidence type="ECO:0000259" key="16">
    <source>
        <dbReference type="PROSITE" id="PS51192"/>
    </source>
</evidence>
<evidence type="ECO:0000256" key="5">
    <source>
        <dbReference type="ARBA" id="ARBA00022801"/>
    </source>
</evidence>
<evidence type="ECO:0000256" key="8">
    <source>
        <dbReference type="ARBA" id="ARBA00023125"/>
    </source>
</evidence>
<evidence type="ECO:0000256" key="1">
    <source>
        <dbReference type="ARBA" id="ARBA00007504"/>
    </source>
</evidence>
<dbReference type="InterPro" id="IPR014001">
    <property type="entry name" value="Helicase_ATP-bd"/>
</dbReference>
<evidence type="ECO:0000256" key="10">
    <source>
        <dbReference type="ARBA" id="ARBA00023204"/>
    </source>
</evidence>
<dbReference type="CDD" id="cd04488">
    <property type="entry name" value="RecG_wedge_OBF"/>
    <property type="match status" value="1"/>
</dbReference>
<keyword evidence="6 15" id="KW-0347">Helicase</keyword>
<keyword evidence="10 15" id="KW-0234">DNA repair</keyword>
<evidence type="ECO:0000313" key="19">
    <source>
        <dbReference type="Proteomes" id="UP001144805"/>
    </source>
</evidence>
<evidence type="ECO:0000256" key="12">
    <source>
        <dbReference type="ARBA" id="ARBA00034617"/>
    </source>
</evidence>
<comment type="function">
    <text evidence="15">Plays a critical role in recombination and DNA repair. Helps process Holliday junction intermediates to mature products by catalyzing branch migration. Has replication fork regression activity, unwinds stalled or blocked replication forks to make a HJ that can be resolved. Has a DNA unwinding activity characteristic of a DNA helicase with 3'-5' polarity.</text>
</comment>
<dbReference type="SMART" id="SM00487">
    <property type="entry name" value="DEXDc"/>
    <property type="match status" value="1"/>
</dbReference>
<evidence type="ECO:0000256" key="15">
    <source>
        <dbReference type="RuleBase" id="RU363016"/>
    </source>
</evidence>
<dbReference type="InterPro" id="IPR045562">
    <property type="entry name" value="RecG_dom3_C"/>
</dbReference>
<dbReference type="GO" id="GO:0005524">
    <property type="term" value="F:ATP binding"/>
    <property type="evidence" value="ECO:0007669"/>
    <property type="project" value="UniProtKB-KW"/>
</dbReference>